<dbReference type="Proteomes" id="UP000053558">
    <property type="component" value="Unassembled WGS sequence"/>
</dbReference>
<dbReference type="KEGG" id="cput:CONPUDRAFT_138871"/>
<evidence type="ECO:0000313" key="2">
    <source>
        <dbReference type="Proteomes" id="UP000053558"/>
    </source>
</evidence>
<reference evidence="2" key="1">
    <citation type="journal article" date="2012" name="Science">
        <title>The Paleozoic origin of enzymatic lignin decomposition reconstructed from 31 fungal genomes.</title>
        <authorList>
            <person name="Floudas D."/>
            <person name="Binder M."/>
            <person name="Riley R."/>
            <person name="Barry K."/>
            <person name="Blanchette R.A."/>
            <person name="Henrissat B."/>
            <person name="Martinez A.T."/>
            <person name="Otillar R."/>
            <person name="Spatafora J.W."/>
            <person name="Yadav J.S."/>
            <person name="Aerts A."/>
            <person name="Benoit I."/>
            <person name="Boyd A."/>
            <person name="Carlson A."/>
            <person name="Copeland A."/>
            <person name="Coutinho P.M."/>
            <person name="de Vries R.P."/>
            <person name="Ferreira P."/>
            <person name="Findley K."/>
            <person name="Foster B."/>
            <person name="Gaskell J."/>
            <person name="Glotzer D."/>
            <person name="Gorecki P."/>
            <person name="Heitman J."/>
            <person name="Hesse C."/>
            <person name="Hori C."/>
            <person name="Igarashi K."/>
            <person name="Jurgens J.A."/>
            <person name="Kallen N."/>
            <person name="Kersten P."/>
            <person name="Kohler A."/>
            <person name="Kuees U."/>
            <person name="Kumar T.K.A."/>
            <person name="Kuo A."/>
            <person name="LaButti K."/>
            <person name="Larrondo L.F."/>
            <person name="Lindquist E."/>
            <person name="Ling A."/>
            <person name="Lombard V."/>
            <person name="Lucas S."/>
            <person name="Lundell T."/>
            <person name="Martin R."/>
            <person name="McLaughlin D.J."/>
            <person name="Morgenstern I."/>
            <person name="Morin E."/>
            <person name="Murat C."/>
            <person name="Nagy L.G."/>
            <person name="Nolan M."/>
            <person name="Ohm R.A."/>
            <person name="Patyshakuliyeva A."/>
            <person name="Rokas A."/>
            <person name="Ruiz-Duenas F.J."/>
            <person name="Sabat G."/>
            <person name="Salamov A."/>
            <person name="Samejima M."/>
            <person name="Schmutz J."/>
            <person name="Slot J.C."/>
            <person name="St John F."/>
            <person name="Stenlid J."/>
            <person name="Sun H."/>
            <person name="Sun S."/>
            <person name="Syed K."/>
            <person name="Tsang A."/>
            <person name="Wiebenga A."/>
            <person name="Young D."/>
            <person name="Pisabarro A."/>
            <person name="Eastwood D.C."/>
            <person name="Martin F."/>
            <person name="Cullen D."/>
            <person name="Grigoriev I.V."/>
            <person name="Hibbett D.S."/>
        </authorList>
    </citation>
    <scope>NUCLEOTIDE SEQUENCE [LARGE SCALE GENOMIC DNA]</scope>
    <source>
        <strain evidence="2">RWD-64-598 SS2</strain>
    </source>
</reference>
<proteinExistence type="predicted"/>
<accession>A0A5M3MEB0</accession>
<dbReference type="GeneID" id="19201263"/>
<name>A0A5M3MEB0_CONPW</name>
<dbReference type="AlphaFoldDB" id="A0A5M3MEB0"/>
<sequence>MRKCNVVLSVDHQWKVCNPCRRHHRAYQRLRLERLRRRSAESSSEEDLGGDNEEHRLKLKIKLNPQSSSSAATANGHGLSVPNTRRCNYSYCARPLPPEDQYQFKLCPSCRARARRSARRRRDEVEDAIFALDLGEKEDKKQEETMMRYEAFQDVSALFAAFRARLEAFVQAHVLYLRAKLRELVILSWGKDRARVEAMIHEQRLRATFFAFDGEYSSVLSGCDGQNLEPGGSFDSGFCDAEGMQRELGGLARRVGEMLHTEFSPFASFAVKDGGLIMRYTAELDLVLPRDGWAPPTDEPTADGAREVRPFVKRLRNELEIAIVPDQSHKFFTGRRIVLRFRLLG</sequence>
<comment type="caution">
    <text evidence="1">The sequence shown here is derived from an EMBL/GenBank/DDBJ whole genome shotgun (WGS) entry which is preliminary data.</text>
</comment>
<dbReference type="RefSeq" id="XP_007771932.1">
    <property type="nucleotide sequence ID" value="XM_007773742.1"/>
</dbReference>
<keyword evidence="2" id="KW-1185">Reference proteome</keyword>
<dbReference type="EMBL" id="JH711583">
    <property type="protein sequence ID" value="EIW77483.1"/>
    <property type="molecule type" value="Genomic_DNA"/>
</dbReference>
<protein>
    <submittedName>
        <fullName evidence="1">Uncharacterized protein</fullName>
    </submittedName>
</protein>
<dbReference type="OrthoDB" id="3266602at2759"/>
<evidence type="ECO:0000313" key="1">
    <source>
        <dbReference type="EMBL" id="EIW77483.1"/>
    </source>
</evidence>
<gene>
    <name evidence="1" type="ORF">CONPUDRAFT_138871</name>
</gene>
<organism evidence="1 2">
    <name type="scientific">Coniophora puteana (strain RWD-64-598)</name>
    <name type="common">Brown rot fungus</name>
    <dbReference type="NCBI Taxonomy" id="741705"/>
    <lineage>
        <taxon>Eukaryota</taxon>
        <taxon>Fungi</taxon>
        <taxon>Dikarya</taxon>
        <taxon>Basidiomycota</taxon>
        <taxon>Agaricomycotina</taxon>
        <taxon>Agaricomycetes</taxon>
        <taxon>Agaricomycetidae</taxon>
        <taxon>Boletales</taxon>
        <taxon>Coniophorineae</taxon>
        <taxon>Coniophoraceae</taxon>
        <taxon>Coniophora</taxon>
    </lineage>
</organism>